<evidence type="ECO:0000313" key="1">
    <source>
        <dbReference type="EMBL" id="SPT55572.1"/>
    </source>
</evidence>
<sequence length="153" mass="17087">MLWEQFRSHALALLGEHFPPNLIEDNGDSIVFTDKRSLASYLITENARGITIGWYGERDTISTIFTSPSLDLATVGLTLLVREGLDELVDMHYVPDELLGPVPGTDYSIRKDRSRGFHLTHKTDSSLRAKCAYFTYARALAEASTPSLDSLRP</sequence>
<dbReference type="AlphaFoldDB" id="A0A2X0VNR4"/>
<gene>
    <name evidence="1" type="ORF">NCTC9935_01078</name>
</gene>
<dbReference type="RefSeq" id="WP_245907674.1">
    <property type="nucleotide sequence ID" value="NZ_CP133472.1"/>
</dbReference>
<proteinExistence type="predicted"/>
<keyword evidence="2" id="KW-1185">Reference proteome</keyword>
<reference evidence="1 2" key="1">
    <citation type="submission" date="2018-06" db="EMBL/GenBank/DDBJ databases">
        <authorList>
            <consortium name="Pathogen Informatics"/>
            <person name="Doyle S."/>
        </authorList>
    </citation>
    <scope>NUCLEOTIDE SEQUENCE [LARGE SCALE GENOMIC DNA]</scope>
    <source>
        <strain evidence="1 2">NCTC9935</strain>
    </source>
</reference>
<accession>A0A2X0VNR4</accession>
<name>A0A2X0VNR4_9ACTO</name>
<evidence type="ECO:0000313" key="2">
    <source>
        <dbReference type="Proteomes" id="UP000250192"/>
    </source>
</evidence>
<dbReference type="EMBL" id="UAPR01000003">
    <property type="protein sequence ID" value="SPT55572.1"/>
    <property type="molecule type" value="Genomic_DNA"/>
</dbReference>
<organism evidence="1 2">
    <name type="scientific">Schaalia odontolytica</name>
    <dbReference type="NCBI Taxonomy" id="1660"/>
    <lineage>
        <taxon>Bacteria</taxon>
        <taxon>Bacillati</taxon>
        <taxon>Actinomycetota</taxon>
        <taxon>Actinomycetes</taxon>
        <taxon>Actinomycetales</taxon>
        <taxon>Actinomycetaceae</taxon>
        <taxon>Schaalia</taxon>
    </lineage>
</organism>
<dbReference type="Proteomes" id="UP000250192">
    <property type="component" value="Unassembled WGS sequence"/>
</dbReference>
<dbReference type="GeneID" id="93758701"/>
<protein>
    <submittedName>
        <fullName evidence="1">Uncharacterized protein</fullName>
    </submittedName>
</protein>